<evidence type="ECO:0000256" key="1">
    <source>
        <dbReference type="ARBA" id="ARBA00005921"/>
    </source>
</evidence>
<feature type="compositionally biased region" description="Low complexity" evidence="4">
    <location>
        <begin position="19"/>
        <end position="28"/>
    </location>
</feature>
<feature type="coiled-coil region" evidence="3">
    <location>
        <begin position="385"/>
        <end position="486"/>
    </location>
</feature>
<feature type="coiled-coil region" evidence="3">
    <location>
        <begin position="630"/>
        <end position="664"/>
    </location>
</feature>
<comment type="similarity">
    <text evidence="1">Belongs to the FPP family.</text>
</comment>
<evidence type="ECO:0000256" key="4">
    <source>
        <dbReference type="SAM" id="MobiDB-lite"/>
    </source>
</evidence>
<evidence type="ECO:0000256" key="3">
    <source>
        <dbReference type="SAM" id="Coils"/>
    </source>
</evidence>
<feature type="coiled-coil region" evidence="3">
    <location>
        <begin position="105"/>
        <end position="225"/>
    </location>
</feature>
<keyword evidence="6" id="KW-1185">Reference proteome</keyword>
<sequence>MDRRSWLWRRKSSEKSPGETESSGSVSSHSERNSDDQEALRISPNETSGSRGQSPEVSSTTRDGEVHETIKRLTEKLSAALLNISAKEDLVKQHAKVAEEAVSGWEQAEAEVAALKQQLETAVQKNSSLEDKINQLDGALKECVRQLRQSREEQEEKVHVSITKKTCELESEKHEIEKQLVEVKAKLEAAKSEATILDHGLKEKLEAVEKENKSLKIELHSRTEDLQVLLIERELSNKAAETASKQHLDSIKKITKLEAECRRLSNINHRLSSASDQKQIASSICVESLTDSQSDSGDRLLGVDGEPGCSDSWASALVVELDQFKSTKSSSRNLTTSVEIELMDDFLEMERLVALPETNDGNSGFEPEANSDRVIRSDSLPKVKNETMDHKLVELEEKVKRLEHEKSELEMALAESHNQLEVSHNLLTAAENKIVELQTKLGMANESKTNEMMDLEGKRKELESQLESAFLENEMLLKKVSLLEENSEAERLLSVELKARIEITEAARQALDTQFKSAQLEVSSRNETVGLLECEIKEGRALSSELAAKVETLEAARKILESQLEQARSEGKKLQEKVGLWEQKAQKETLLTAEFATKLEAAEAARKKLEFDLNSTHEFATKVQATESAKKLLEIQLESACLEVEKLTDKVALLEQQINEERALSAKFSAKCQKLEGDLLRINQEADFWRGANSNRELKFKQEKELAVAAGKLEECQKTIASLNRQLKSLTTLDDFMLEPDVPEPNLGMRDLSGSTSEAKGFHPNHRSEVMHSSPNSRERSSSQSSSVSLLSSSSSSNMSEFMRTIIS</sequence>
<reference evidence="5 6" key="1">
    <citation type="submission" date="2023-10" db="EMBL/GenBank/DDBJ databases">
        <title>Chromosome-scale genome assembly provides insights into flower coloration mechanisms of Canna indica.</title>
        <authorList>
            <person name="Li C."/>
        </authorList>
    </citation>
    <scope>NUCLEOTIDE SEQUENCE [LARGE SCALE GENOMIC DNA]</scope>
    <source>
        <tissue evidence="5">Flower</tissue>
    </source>
</reference>
<evidence type="ECO:0000256" key="2">
    <source>
        <dbReference type="ARBA" id="ARBA00023054"/>
    </source>
</evidence>
<feature type="coiled-coil region" evidence="3">
    <location>
        <begin position="706"/>
        <end position="733"/>
    </location>
</feature>
<keyword evidence="2 3" id="KW-0175">Coiled coil</keyword>
<proteinExistence type="inferred from homology"/>
<feature type="region of interest" description="Disordered" evidence="4">
    <location>
        <begin position="741"/>
        <end position="808"/>
    </location>
</feature>
<name>A0AAQ3KUS3_9LILI</name>
<dbReference type="AlphaFoldDB" id="A0AAQ3KUS3"/>
<feature type="region of interest" description="Disordered" evidence="4">
    <location>
        <begin position="1"/>
        <end position="68"/>
    </location>
</feature>
<feature type="compositionally biased region" description="Polar residues" evidence="4">
    <location>
        <begin position="44"/>
        <end position="61"/>
    </location>
</feature>
<dbReference type="InterPro" id="IPR008587">
    <property type="entry name" value="FPP_plant"/>
</dbReference>
<accession>A0AAQ3KUS3</accession>
<feature type="compositionally biased region" description="Basic and acidic residues" evidence="4">
    <location>
        <begin position="29"/>
        <end position="39"/>
    </location>
</feature>
<protein>
    <submittedName>
        <fullName evidence="5">Filament-like plant protein 3</fullName>
    </submittedName>
</protein>
<dbReference type="Proteomes" id="UP001327560">
    <property type="component" value="Chromosome 7"/>
</dbReference>
<evidence type="ECO:0000313" key="5">
    <source>
        <dbReference type="EMBL" id="WOL15064.1"/>
    </source>
</evidence>
<dbReference type="PANTHER" id="PTHR31580">
    <property type="entry name" value="FILAMENT-LIKE PLANT PROTEIN 4"/>
    <property type="match status" value="1"/>
</dbReference>
<gene>
    <name evidence="5" type="ORF">Cni_G23845</name>
</gene>
<feature type="coiled-coil region" evidence="3">
    <location>
        <begin position="543"/>
        <end position="584"/>
    </location>
</feature>
<feature type="compositionally biased region" description="Basic and acidic residues" evidence="4">
    <location>
        <begin position="1"/>
        <end position="18"/>
    </location>
</feature>
<evidence type="ECO:0000313" key="6">
    <source>
        <dbReference type="Proteomes" id="UP001327560"/>
    </source>
</evidence>
<dbReference type="Pfam" id="PF05911">
    <property type="entry name" value="FPP"/>
    <property type="match status" value="3"/>
</dbReference>
<organism evidence="5 6">
    <name type="scientific">Canna indica</name>
    <name type="common">Indian-shot</name>
    <dbReference type="NCBI Taxonomy" id="4628"/>
    <lineage>
        <taxon>Eukaryota</taxon>
        <taxon>Viridiplantae</taxon>
        <taxon>Streptophyta</taxon>
        <taxon>Embryophyta</taxon>
        <taxon>Tracheophyta</taxon>
        <taxon>Spermatophyta</taxon>
        <taxon>Magnoliopsida</taxon>
        <taxon>Liliopsida</taxon>
        <taxon>Zingiberales</taxon>
        <taxon>Cannaceae</taxon>
        <taxon>Canna</taxon>
    </lineage>
</organism>
<dbReference type="PANTHER" id="PTHR31580:SF49">
    <property type="entry name" value="FILAMENT-LIKE PLANT PROTEIN 3"/>
    <property type="match status" value="1"/>
</dbReference>
<dbReference type="EMBL" id="CP136896">
    <property type="protein sequence ID" value="WOL15064.1"/>
    <property type="molecule type" value="Genomic_DNA"/>
</dbReference>
<feature type="compositionally biased region" description="Low complexity" evidence="4">
    <location>
        <begin position="782"/>
        <end position="801"/>
    </location>
</feature>